<proteinExistence type="predicted"/>
<keyword evidence="2" id="KW-1185">Reference proteome</keyword>
<reference evidence="2" key="1">
    <citation type="journal article" date="2020" name="Sci. Rep.">
        <title>Chromosome-scale genome assembly for the duckweed Spirodela intermedia, integrating cytogenetic maps, PacBio and Oxford Nanopore libraries.</title>
        <authorList>
            <person name="Hoang P.T.N."/>
            <person name="Fiebig A."/>
            <person name="Novak P."/>
            <person name="Macas J."/>
            <person name="Cao H.X."/>
            <person name="Stepanenko A."/>
            <person name="Chen G."/>
            <person name="Borisjuk N."/>
            <person name="Scholz U."/>
            <person name="Schubert I."/>
        </authorList>
    </citation>
    <scope>NUCLEOTIDE SEQUENCE [LARGE SCALE GENOMIC DNA]</scope>
</reference>
<name>A0ABN7E9Z5_SPIIN</name>
<evidence type="ECO:0000313" key="1">
    <source>
        <dbReference type="EMBL" id="CAA6674187.1"/>
    </source>
</evidence>
<accession>A0ABN7E9Z5</accession>
<gene>
    <name evidence="1" type="ORF">SI7747_UN020545</name>
</gene>
<dbReference type="Proteomes" id="UP001189122">
    <property type="component" value="Unassembled WGS sequence"/>
</dbReference>
<protein>
    <submittedName>
        <fullName evidence="1">Uncharacterized protein</fullName>
    </submittedName>
</protein>
<evidence type="ECO:0000313" key="2">
    <source>
        <dbReference type="Proteomes" id="UP001189122"/>
    </source>
</evidence>
<dbReference type="EMBL" id="CACRZD030000087">
    <property type="protein sequence ID" value="CAA6674187.1"/>
    <property type="molecule type" value="Genomic_DNA"/>
</dbReference>
<organism evidence="1 2">
    <name type="scientific">Spirodela intermedia</name>
    <name type="common">Intermediate duckweed</name>
    <dbReference type="NCBI Taxonomy" id="51605"/>
    <lineage>
        <taxon>Eukaryota</taxon>
        <taxon>Viridiplantae</taxon>
        <taxon>Streptophyta</taxon>
        <taxon>Embryophyta</taxon>
        <taxon>Tracheophyta</taxon>
        <taxon>Spermatophyta</taxon>
        <taxon>Magnoliopsida</taxon>
        <taxon>Liliopsida</taxon>
        <taxon>Araceae</taxon>
        <taxon>Lemnoideae</taxon>
        <taxon>Spirodela</taxon>
    </lineage>
</organism>
<sequence length="47" mass="5318">MWGLPSLGSVLGHVFDDLPHRAPTSPECQCSFWGRRSNRLKWQCSSS</sequence>
<comment type="caution">
    <text evidence="1">The sequence shown here is derived from an EMBL/GenBank/DDBJ whole genome shotgun (WGS) entry which is preliminary data.</text>
</comment>